<organism evidence="2 3">
    <name type="scientific">Neomesorhizobium albiziae</name>
    <dbReference type="NCBI Taxonomy" id="335020"/>
    <lineage>
        <taxon>Bacteria</taxon>
        <taxon>Pseudomonadati</taxon>
        <taxon>Pseudomonadota</taxon>
        <taxon>Alphaproteobacteria</taxon>
        <taxon>Hyphomicrobiales</taxon>
        <taxon>Phyllobacteriaceae</taxon>
        <taxon>Neomesorhizobium</taxon>
    </lineage>
</organism>
<accession>A0A1I4D6I3</accession>
<evidence type="ECO:0000256" key="1">
    <source>
        <dbReference type="SAM" id="MobiDB-lite"/>
    </source>
</evidence>
<keyword evidence="3" id="KW-1185">Reference proteome</keyword>
<evidence type="ECO:0000313" key="3">
    <source>
        <dbReference type="Proteomes" id="UP000323300"/>
    </source>
</evidence>
<dbReference type="Proteomes" id="UP000323300">
    <property type="component" value="Unassembled WGS sequence"/>
</dbReference>
<dbReference type="AlphaFoldDB" id="A0A1I4D6I3"/>
<feature type="region of interest" description="Disordered" evidence="1">
    <location>
        <begin position="173"/>
        <end position="197"/>
    </location>
</feature>
<dbReference type="RefSeq" id="WP_149762311.1">
    <property type="nucleotide sequence ID" value="NZ_FOSL01000015.1"/>
</dbReference>
<proteinExistence type="predicted"/>
<dbReference type="EMBL" id="FOSL01000015">
    <property type="protein sequence ID" value="SFK87591.1"/>
    <property type="molecule type" value="Genomic_DNA"/>
</dbReference>
<reference evidence="2 3" key="1">
    <citation type="submission" date="2016-10" db="EMBL/GenBank/DDBJ databases">
        <authorList>
            <person name="Varghese N."/>
            <person name="Submissions S."/>
        </authorList>
    </citation>
    <scope>NUCLEOTIDE SEQUENCE [LARGE SCALE GENOMIC DNA]</scope>
    <source>
        <strain evidence="2 3">DSM 21822</strain>
    </source>
</reference>
<protein>
    <submittedName>
        <fullName evidence="2">Uncharacterized protein</fullName>
    </submittedName>
</protein>
<evidence type="ECO:0000313" key="2">
    <source>
        <dbReference type="EMBL" id="SFK87591.1"/>
    </source>
</evidence>
<gene>
    <name evidence="2" type="ORF">SAMN04488498_115123</name>
</gene>
<sequence>MDKNGEGAAPDPALLLSQAWVEAHVRTLALCLKQQQLETQLAISVGFPAADVALPDGSQRKASSLEDLEEALGRATSVEIARAEEAEALAGHWARWRAKDAELGYSAAKEAEQQAADEEQLLLDKLAITPARTIAGVIAKLAVVLREGEDNRDPSDFPLPHIRSVLEDLTWVTGHNTPGESKPLSAARAPIGQQGAS</sequence>
<dbReference type="OrthoDB" id="7306312at2"/>
<name>A0A1I4D6I3_9HYPH</name>